<dbReference type="PANTHER" id="PTHR34477">
    <property type="entry name" value="UPF0213 PROTEIN YHBQ"/>
    <property type="match status" value="1"/>
</dbReference>
<evidence type="ECO:0000259" key="2">
    <source>
        <dbReference type="PROSITE" id="PS50164"/>
    </source>
</evidence>
<dbReference type="Proteomes" id="UP000640333">
    <property type="component" value="Unassembled WGS sequence"/>
</dbReference>
<dbReference type="Pfam" id="PF01541">
    <property type="entry name" value="GIY-YIG"/>
    <property type="match status" value="1"/>
</dbReference>
<name>A0A8J7FG19_9GAMM</name>
<evidence type="ECO:0000313" key="3">
    <source>
        <dbReference type="EMBL" id="MBE9396668.1"/>
    </source>
</evidence>
<keyword evidence="4" id="KW-1185">Reference proteome</keyword>
<feature type="domain" description="GIY-YIG" evidence="2">
    <location>
        <begin position="2"/>
        <end position="79"/>
    </location>
</feature>
<dbReference type="PANTHER" id="PTHR34477:SF1">
    <property type="entry name" value="UPF0213 PROTEIN YHBQ"/>
    <property type="match status" value="1"/>
</dbReference>
<dbReference type="SUPFAM" id="SSF82771">
    <property type="entry name" value="GIY-YIG endonuclease"/>
    <property type="match status" value="1"/>
</dbReference>
<organism evidence="3 4">
    <name type="scientific">Pontibacterium sinense</name>
    <dbReference type="NCBI Taxonomy" id="2781979"/>
    <lineage>
        <taxon>Bacteria</taxon>
        <taxon>Pseudomonadati</taxon>
        <taxon>Pseudomonadota</taxon>
        <taxon>Gammaproteobacteria</taxon>
        <taxon>Oceanospirillales</taxon>
        <taxon>Oceanospirillaceae</taxon>
        <taxon>Pontibacterium</taxon>
    </lineage>
</organism>
<dbReference type="InterPro" id="IPR000305">
    <property type="entry name" value="GIY-YIG_endonuc"/>
</dbReference>
<protein>
    <submittedName>
        <fullName evidence="3">GIY-YIG nuclease family protein</fullName>
    </submittedName>
</protein>
<proteinExistence type="inferred from homology"/>
<dbReference type="CDD" id="cd10456">
    <property type="entry name" value="GIY-YIG_UPF0213"/>
    <property type="match status" value="1"/>
</dbReference>
<comment type="similarity">
    <text evidence="1">Belongs to the UPF0213 family.</text>
</comment>
<evidence type="ECO:0000256" key="1">
    <source>
        <dbReference type="ARBA" id="ARBA00007435"/>
    </source>
</evidence>
<accession>A0A8J7FG19</accession>
<dbReference type="InterPro" id="IPR050190">
    <property type="entry name" value="UPF0213_domain"/>
</dbReference>
<reference evidence="3" key="1">
    <citation type="submission" date="2020-10" db="EMBL/GenBank/DDBJ databases">
        <title>Bacterium isolated from coastal waters sediment.</title>
        <authorList>
            <person name="Chen R.-J."/>
            <person name="Lu D.-C."/>
            <person name="Zhu K.-L."/>
            <person name="Du Z.-J."/>
        </authorList>
    </citation>
    <scope>NUCLEOTIDE SEQUENCE</scope>
    <source>
        <strain evidence="3">N1Y112</strain>
    </source>
</reference>
<dbReference type="Gene3D" id="3.40.1440.10">
    <property type="entry name" value="GIY-YIG endonuclease"/>
    <property type="match status" value="1"/>
</dbReference>
<sequence>MNSWFVYILRCADDTLYTGVTTDPVRRLREHNGEIKGGARYTRTRQPVAMIWQESQPNRSDACKREAQVKRLSRSAKLRLISENN</sequence>
<dbReference type="EMBL" id="JADEYS010000004">
    <property type="protein sequence ID" value="MBE9396668.1"/>
    <property type="molecule type" value="Genomic_DNA"/>
</dbReference>
<comment type="caution">
    <text evidence="3">The sequence shown here is derived from an EMBL/GenBank/DDBJ whole genome shotgun (WGS) entry which is preliminary data.</text>
</comment>
<dbReference type="RefSeq" id="WP_193952224.1">
    <property type="nucleotide sequence ID" value="NZ_JADEYS010000004.1"/>
</dbReference>
<dbReference type="AlphaFoldDB" id="A0A8J7FG19"/>
<evidence type="ECO:0000313" key="4">
    <source>
        <dbReference type="Proteomes" id="UP000640333"/>
    </source>
</evidence>
<dbReference type="InterPro" id="IPR035901">
    <property type="entry name" value="GIY-YIG_endonuc_sf"/>
</dbReference>
<dbReference type="PROSITE" id="PS50164">
    <property type="entry name" value="GIY_YIG"/>
    <property type="match status" value="1"/>
</dbReference>
<gene>
    <name evidence="3" type="ORF">IOQ59_05265</name>
</gene>